<organism evidence="3">
    <name type="scientific">Spodoptera frugiperda</name>
    <name type="common">Fall armyworm</name>
    <dbReference type="NCBI Taxonomy" id="7108"/>
    <lineage>
        <taxon>Eukaryota</taxon>
        <taxon>Metazoa</taxon>
        <taxon>Ecdysozoa</taxon>
        <taxon>Arthropoda</taxon>
        <taxon>Hexapoda</taxon>
        <taxon>Insecta</taxon>
        <taxon>Pterygota</taxon>
        <taxon>Neoptera</taxon>
        <taxon>Endopterygota</taxon>
        <taxon>Lepidoptera</taxon>
        <taxon>Glossata</taxon>
        <taxon>Ditrysia</taxon>
        <taxon>Noctuoidea</taxon>
        <taxon>Noctuidae</taxon>
        <taxon>Amphipyrinae</taxon>
        <taxon>Spodoptera</taxon>
    </lineage>
</organism>
<feature type="region of interest" description="Disordered" evidence="1">
    <location>
        <begin position="1"/>
        <end position="36"/>
    </location>
</feature>
<proteinExistence type="predicted"/>
<feature type="transmembrane region" description="Helical" evidence="2">
    <location>
        <begin position="42"/>
        <end position="65"/>
    </location>
</feature>
<evidence type="ECO:0000256" key="1">
    <source>
        <dbReference type="SAM" id="MobiDB-lite"/>
    </source>
</evidence>
<keyword evidence="2" id="KW-0812">Transmembrane</keyword>
<dbReference type="EMBL" id="ODYU01009046">
    <property type="protein sequence ID" value="SOQ53170.1"/>
    <property type="molecule type" value="Genomic_DNA"/>
</dbReference>
<reference evidence="3" key="1">
    <citation type="submission" date="2016-07" db="EMBL/GenBank/DDBJ databases">
        <authorList>
            <person name="Bretaudeau A."/>
        </authorList>
    </citation>
    <scope>NUCLEOTIDE SEQUENCE</scope>
    <source>
        <strain evidence="3">Rice</strain>
        <tissue evidence="3">Whole body</tissue>
    </source>
</reference>
<gene>
    <name evidence="3" type="ORF">SFRICE_021694</name>
</gene>
<sequence>MKHETTGNTKHKRADVSPDGTPNTTTSPLKDNQDEAESSTGIGLYVILPTLLIVVILLLILGLYFKKRRNSSQSQQMLQLETYGTTEKVLYAELAIEPRNDTRVVVRTNESPYAEIIGVLHTHR</sequence>
<dbReference type="AlphaFoldDB" id="A0A2H1WJB1"/>
<evidence type="ECO:0000256" key="2">
    <source>
        <dbReference type="SAM" id="Phobius"/>
    </source>
</evidence>
<evidence type="ECO:0000313" key="3">
    <source>
        <dbReference type="EMBL" id="SOQ53170.1"/>
    </source>
</evidence>
<protein>
    <submittedName>
        <fullName evidence="3">SFRICE_021694</fullName>
    </submittedName>
</protein>
<name>A0A2H1WJB1_SPOFR</name>
<accession>A0A2H1WJB1</accession>
<keyword evidence="2" id="KW-0472">Membrane</keyword>
<keyword evidence="2" id="KW-1133">Transmembrane helix</keyword>
<feature type="compositionally biased region" description="Polar residues" evidence="1">
    <location>
        <begin position="20"/>
        <end position="30"/>
    </location>
</feature>